<dbReference type="InterPro" id="IPR023753">
    <property type="entry name" value="FAD/NAD-binding_dom"/>
</dbReference>
<name>R3TSP4_9ENTE</name>
<dbReference type="SUPFAM" id="SSF51905">
    <property type="entry name" value="FAD/NAD(P)-binding domain"/>
    <property type="match status" value="1"/>
</dbReference>
<proteinExistence type="predicted"/>
<dbReference type="GO" id="GO:0016491">
    <property type="term" value="F:oxidoreductase activity"/>
    <property type="evidence" value="ECO:0007669"/>
    <property type="project" value="InterPro"/>
</dbReference>
<feature type="domain" description="FAD/NAD(P)-binding" evidence="1">
    <location>
        <begin position="13"/>
        <end position="122"/>
    </location>
</feature>
<sequence length="129" mass="15126">MLLTRCKNYHLYQLSQTEQEIQKAKTREFGDRILVMGSCFLDCQVAVELAEQGKEVIIIERLDELLHDCLHSPMRAELMKRLEALVVLFYLETIIIKVEKDQVYLMNQENIKTSLTVDTIIVPKNYEFC</sequence>
<dbReference type="Gene3D" id="3.50.50.60">
    <property type="entry name" value="FAD/NAD(P)-binding domain"/>
    <property type="match status" value="1"/>
</dbReference>
<evidence type="ECO:0000313" key="3">
    <source>
        <dbReference type="Proteomes" id="UP000013840"/>
    </source>
</evidence>
<keyword evidence="3" id="KW-1185">Reference proteome</keyword>
<dbReference type="Proteomes" id="UP000013840">
    <property type="component" value="Unassembled WGS sequence"/>
</dbReference>
<dbReference type="Pfam" id="PF07992">
    <property type="entry name" value="Pyr_redox_2"/>
    <property type="match status" value="1"/>
</dbReference>
<reference evidence="2 3" key="1">
    <citation type="submission" date="2013-02" db="EMBL/GenBank/DDBJ databases">
        <title>The Genome Sequence of Enterococcus caccae BAA-1240.</title>
        <authorList>
            <consortium name="The Broad Institute Genome Sequencing Platform"/>
            <consortium name="The Broad Institute Genome Sequencing Center for Infectious Disease"/>
            <person name="Earl A.M."/>
            <person name="Gilmore M.S."/>
            <person name="Lebreton F."/>
            <person name="Walker B."/>
            <person name="Young S.K."/>
            <person name="Zeng Q."/>
            <person name="Gargeya S."/>
            <person name="Fitzgerald M."/>
            <person name="Haas B."/>
            <person name="Abouelleil A."/>
            <person name="Alvarado L."/>
            <person name="Arachchi H.M."/>
            <person name="Berlin A.M."/>
            <person name="Chapman S.B."/>
            <person name="Dewar J."/>
            <person name="Goldberg J."/>
            <person name="Griggs A."/>
            <person name="Gujja S."/>
            <person name="Hansen M."/>
            <person name="Howarth C."/>
            <person name="Imamovic A."/>
            <person name="Larimer J."/>
            <person name="McCowan C."/>
            <person name="Murphy C."/>
            <person name="Neiman D."/>
            <person name="Pearson M."/>
            <person name="Priest M."/>
            <person name="Roberts A."/>
            <person name="Saif S."/>
            <person name="Shea T."/>
            <person name="Sisk P."/>
            <person name="Sykes S."/>
            <person name="Wortman J."/>
            <person name="Nusbaum C."/>
            <person name="Birren B."/>
        </authorList>
    </citation>
    <scope>NUCLEOTIDE SEQUENCE [LARGE SCALE GENOMIC DNA]</scope>
    <source>
        <strain evidence="2 3">ATCC BAA-1240</strain>
    </source>
</reference>
<dbReference type="OrthoDB" id="2185620at2"/>
<dbReference type="PATRIC" id="fig|1158612.3.peg.2098"/>
<dbReference type="AlphaFoldDB" id="R3TSP4"/>
<dbReference type="STRING" id="317735.RU98_GL000809"/>
<gene>
    <name evidence="2" type="ORF">UC7_02122</name>
</gene>
<evidence type="ECO:0000313" key="2">
    <source>
        <dbReference type="EMBL" id="EOL44579.1"/>
    </source>
</evidence>
<evidence type="ECO:0000259" key="1">
    <source>
        <dbReference type="Pfam" id="PF07992"/>
    </source>
</evidence>
<dbReference type="EMBL" id="AJAU01000019">
    <property type="protein sequence ID" value="EOL44579.1"/>
    <property type="molecule type" value="Genomic_DNA"/>
</dbReference>
<dbReference type="InterPro" id="IPR036188">
    <property type="entry name" value="FAD/NAD-bd_sf"/>
</dbReference>
<accession>R3TSP4</accession>
<protein>
    <recommendedName>
        <fullName evidence="1">FAD/NAD(P)-binding domain-containing protein</fullName>
    </recommendedName>
</protein>
<organism evidence="2 3">
    <name type="scientific">Enterococcus caccae ATCC BAA-1240</name>
    <dbReference type="NCBI Taxonomy" id="1158612"/>
    <lineage>
        <taxon>Bacteria</taxon>
        <taxon>Bacillati</taxon>
        <taxon>Bacillota</taxon>
        <taxon>Bacilli</taxon>
        <taxon>Lactobacillales</taxon>
        <taxon>Enterococcaceae</taxon>
        <taxon>Enterococcus</taxon>
    </lineage>
</organism>
<comment type="caution">
    <text evidence="2">The sequence shown here is derived from an EMBL/GenBank/DDBJ whole genome shotgun (WGS) entry which is preliminary data.</text>
</comment>
<dbReference type="RefSeq" id="WP_010772229.1">
    <property type="nucleotide sequence ID" value="NZ_KB946334.1"/>
</dbReference>
<dbReference type="eggNOG" id="COG0446">
    <property type="taxonomic scope" value="Bacteria"/>
</dbReference>